<name>A0A1Y3BPH5_EURMA</name>
<evidence type="ECO:0000256" key="1">
    <source>
        <dbReference type="SAM" id="Phobius"/>
    </source>
</evidence>
<feature type="transmembrane region" description="Helical" evidence="1">
    <location>
        <begin position="160"/>
        <end position="181"/>
    </location>
</feature>
<protein>
    <submittedName>
        <fullName evidence="2">Uncharacterized protein</fullName>
    </submittedName>
</protein>
<feature type="transmembrane region" description="Helical" evidence="1">
    <location>
        <begin position="230"/>
        <end position="256"/>
    </location>
</feature>
<gene>
    <name evidence="2" type="ORF">BLA29_005432</name>
</gene>
<keyword evidence="1" id="KW-0812">Transmembrane</keyword>
<feature type="transmembrane region" description="Helical" evidence="1">
    <location>
        <begin position="123"/>
        <end position="140"/>
    </location>
</feature>
<proteinExistence type="predicted"/>
<dbReference type="OrthoDB" id="6502308at2759"/>
<dbReference type="EMBL" id="MUJZ01007219">
    <property type="protein sequence ID" value="OTF82692.1"/>
    <property type="molecule type" value="Genomic_DNA"/>
</dbReference>
<keyword evidence="1" id="KW-0472">Membrane</keyword>
<keyword evidence="3" id="KW-1185">Reference proteome</keyword>
<accession>A0A1Y3BPH5</accession>
<dbReference type="AlphaFoldDB" id="A0A1Y3BPH5"/>
<feature type="transmembrane region" description="Helical" evidence="1">
    <location>
        <begin position="80"/>
        <end position="102"/>
    </location>
</feature>
<feature type="transmembrane region" description="Helical" evidence="1">
    <location>
        <begin position="34"/>
        <end position="53"/>
    </location>
</feature>
<comment type="caution">
    <text evidence="2">The sequence shown here is derived from an EMBL/GenBank/DDBJ whole genome shotgun (WGS) entry which is preliminary data.</text>
</comment>
<feature type="transmembrane region" description="Helical" evidence="1">
    <location>
        <begin position="336"/>
        <end position="357"/>
    </location>
</feature>
<sequence length="363" mass="43624">MERIHNPYLRIFVHLHGTFGIQLSSIRLNDWHSILTLVINISLNIITYWGIFIDSPASDQIWSESNSKQMYNYLRKANFYAIYPILYFGSIGSYIAYGHRIITGLDSNAFIIVSNCKRNRWKAFFIFMIGLIFWHQRFILRELRYLTKPLFLVQFRTLKLMAGMYLYHATQLTNWYLLFYYQLNTFFTLRQIVKKLWPNKSMLRTNSFSIERRLFRSIILLSEQSRRLQYYFSFIILFILIELSDSIVGNLCFLMIESFGTSIGWFSLYEQSIRWSLLFALVEINRQNLMFFNQIVQHFNRKLSTIQTSDYRIARYSKYNQLKIYQQYYPLSLFNWLNVNVSLLINIFFFSFGYVLIISQTAT</sequence>
<evidence type="ECO:0000313" key="2">
    <source>
        <dbReference type="EMBL" id="OTF82692.1"/>
    </source>
</evidence>
<organism evidence="2 3">
    <name type="scientific">Euroglyphus maynei</name>
    <name type="common">Mayne's house dust mite</name>
    <dbReference type="NCBI Taxonomy" id="6958"/>
    <lineage>
        <taxon>Eukaryota</taxon>
        <taxon>Metazoa</taxon>
        <taxon>Ecdysozoa</taxon>
        <taxon>Arthropoda</taxon>
        <taxon>Chelicerata</taxon>
        <taxon>Arachnida</taxon>
        <taxon>Acari</taxon>
        <taxon>Acariformes</taxon>
        <taxon>Sarcoptiformes</taxon>
        <taxon>Astigmata</taxon>
        <taxon>Psoroptidia</taxon>
        <taxon>Analgoidea</taxon>
        <taxon>Pyroglyphidae</taxon>
        <taxon>Pyroglyphinae</taxon>
        <taxon>Euroglyphus</taxon>
    </lineage>
</organism>
<dbReference type="Proteomes" id="UP000194236">
    <property type="component" value="Unassembled WGS sequence"/>
</dbReference>
<evidence type="ECO:0000313" key="3">
    <source>
        <dbReference type="Proteomes" id="UP000194236"/>
    </source>
</evidence>
<reference evidence="2 3" key="1">
    <citation type="submission" date="2017-03" db="EMBL/GenBank/DDBJ databases">
        <title>Genome Survey of Euroglyphus maynei.</title>
        <authorList>
            <person name="Arlian L.G."/>
            <person name="Morgan M.S."/>
            <person name="Rider S.D."/>
        </authorList>
    </citation>
    <scope>NUCLEOTIDE SEQUENCE [LARGE SCALE GENOMIC DNA]</scope>
    <source>
        <strain evidence="2">Arlian Lab</strain>
        <tissue evidence="2">Whole body</tissue>
    </source>
</reference>
<keyword evidence="1" id="KW-1133">Transmembrane helix</keyword>